<protein>
    <submittedName>
        <fullName evidence="1">Uncharacterized protein</fullName>
    </submittedName>
</protein>
<reference evidence="1" key="1">
    <citation type="submission" date="2015-06" db="EMBL/GenBank/DDBJ databases">
        <authorList>
            <person name="Nguyen H."/>
        </authorList>
    </citation>
    <scope>NUCLEOTIDE SEQUENCE</scope>
    <source>
        <strain evidence="1">DAOM 180753</strain>
    </source>
</reference>
<reference evidence="1" key="2">
    <citation type="journal article" date="2016" name="Fungal Biol.">
        <title>Ochratoxin A production by Penicillium thymicola.</title>
        <authorList>
            <person name="Nguyen H.D.T."/>
            <person name="McMullin D.R."/>
            <person name="Ponomareva E."/>
            <person name="Riley R."/>
            <person name="Pomraning K.R."/>
            <person name="Baker S.E."/>
            <person name="Seifert K.A."/>
        </authorList>
    </citation>
    <scope>NUCLEOTIDE SEQUENCE</scope>
    <source>
        <strain evidence="1">DAOM 180753</strain>
    </source>
</reference>
<dbReference type="AlphaFoldDB" id="A0AAI9TE01"/>
<organism evidence="1 2">
    <name type="scientific">Penicillium thymicola</name>
    <dbReference type="NCBI Taxonomy" id="293382"/>
    <lineage>
        <taxon>Eukaryota</taxon>
        <taxon>Fungi</taxon>
        <taxon>Dikarya</taxon>
        <taxon>Ascomycota</taxon>
        <taxon>Pezizomycotina</taxon>
        <taxon>Eurotiomycetes</taxon>
        <taxon>Eurotiomycetidae</taxon>
        <taxon>Eurotiales</taxon>
        <taxon>Aspergillaceae</taxon>
        <taxon>Penicillium</taxon>
    </lineage>
</organism>
<keyword evidence="2" id="KW-1185">Reference proteome</keyword>
<accession>A0AAI9TE01</accession>
<dbReference type="EMBL" id="LACB01000291">
    <property type="protein sequence ID" value="KAJ9485045.1"/>
    <property type="molecule type" value="Genomic_DNA"/>
</dbReference>
<evidence type="ECO:0000313" key="2">
    <source>
        <dbReference type="Proteomes" id="UP001227192"/>
    </source>
</evidence>
<comment type="caution">
    <text evidence="1">The sequence shown here is derived from an EMBL/GenBank/DDBJ whole genome shotgun (WGS) entry which is preliminary data.</text>
</comment>
<dbReference type="Proteomes" id="UP001227192">
    <property type="component" value="Unassembled WGS sequence"/>
</dbReference>
<proteinExistence type="predicted"/>
<sequence>MLLSSDRFILMTLAGLCRRPLLGCECTKHVLGGNRNGLRSRHSYEPLRIQTERVGVLPLSARSRTKLGRSSVLISFDNNFWNLYNRDSSLLSEEFSEDICFQGSLLWFHFLLFRWSILLRFSLLPLHSLESKYFQFLLFSQGLMAYRDFHQCHPDIEGDETPYRILLQTIIEHNDIATLHSYNNSPGAVSVGPWATEGIRVCWLLET</sequence>
<name>A0AAI9TE01_PENTH</name>
<gene>
    <name evidence="1" type="ORF">VN97_g8312</name>
</gene>
<evidence type="ECO:0000313" key="1">
    <source>
        <dbReference type="EMBL" id="KAJ9485045.1"/>
    </source>
</evidence>